<evidence type="ECO:0000256" key="6">
    <source>
        <dbReference type="ARBA" id="ARBA00022989"/>
    </source>
</evidence>
<dbReference type="EMBL" id="DOGS01000202">
    <property type="protein sequence ID" value="HBQ49223.1"/>
    <property type="molecule type" value="Genomic_DNA"/>
</dbReference>
<dbReference type="GO" id="GO:0055085">
    <property type="term" value="P:transmembrane transport"/>
    <property type="evidence" value="ECO:0007669"/>
    <property type="project" value="InterPro"/>
</dbReference>
<comment type="subcellular location">
    <subcellularLocation>
        <location evidence="1">Cell membrane</location>
        <topology evidence="1">Multi-pass membrane protein</topology>
    </subcellularLocation>
</comment>
<dbReference type="EMBL" id="AWFH01000023">
    <property type="protein sequence ID" value="KCZ60442.1"/>
    <property type="molecule type" value="Genomic_DNA"/>
</dbReference>
<organism evidence="11 12">
    <name type="scientific">Hyphomonas atlantica</name>
    <dbReference type="NCBI Taxonomy" id="1280948"/>
    <lineage>
        <taxon>Bacteria</taxon>
        <taxon>Pseudomonadati</taxon>
        <taxon>Pseudomonadota</taxon>
        <taxon>Alphaproteobacteria</taxon>
        <taxon>Hyphomonadales</taxon>
        <taxon>Hyphomonadaceae</taxon>
        <taxon>Hyphomonas</taxon>
    </lineage>
</organism>
<dbReference type="Proteomes" id="UP000263957">
    <property type="component" value="Unassembled WGS sequence"/>
</dbReference>
<feature type="transmembrane region" description="Helical" evidence="8">
    <location>
        <begin position="282"/>
        <end position="302"/>
    </location>
</feature>
<keyword evidence="4" id="KW-1003">Cell membrane</keyword>
<evidence type="ECO:0000313" key="11">
    <source>
        <dbReference type="EMBL" id="KCZ60442.1"/>
    </source>
</evidence>
<comment type="similarity">
    <text evidence="2">Belongs to the auxin efflux carrier (TC 2.A.69) family.</text>
</comment>
<dbReference type="Pfam" id="PF03547">
    <property type="entry name" value="Mem_trans"/>
    <property type="match status" value="1"/>
</dbReference>
<evidence type="ECO:0000256" key="1">
    <source>
        <dbReference type="ARBA" id="ARBA00004651"/>
    </source>
</evidence>
<dbReference type="OrthoDB" id="9805563at2"/>
<dbReference type="PANTHER" id="PTHR36838:SF4">
    <property type="entry name" value="AUXIN EFFLUX CARRIER FAMILY PROTEIN"/>
    <property type="match status" value="1"/>
</dbReference>
<evidence type="ECO:0000256" key="7">
    <source>
        <dbReference type="ARBA" id="ARBA00023136"/>
    </source>
</evidence>
<dbReference type="EMBL" id="DMBR01000044">
    <property type="protein sequence ID" value="HAE93206.1"/>
    <property type="molecule type" value="Genomic_DNA"/>
</dbReference>
<sequence length="304" mass="31700">MTGFLYALLPVIAIVSLGHILSVRRWIPVDSWRAIERLSYVVLFPALIVRTLANAPFEEAPWGLAGALILAQFALAGVGWCGRFLPNMPGPAVGSVIQSNVRWNTMIGLSIGSLLFGEEGLALVTIAAAVMIPAANILSVYALIAHAESHDTPKPNPFKALFKNPIVLACIVGLALAGANTSLPRLIDDSMRILGDAALALGLLSAGAGVDLSALKRAGVRTLGWSLMRLLGLPAFAVAFCFMLGVTGVPLIIALICAATPTATSSYILAKELGGDATLAANLIAVETVLAMVTIPALYLLLTL</sequence>
<feature type="transmembrane region" description="Helical" evidence="8">
    <location>
        <begin position="62"/>
        <end position="81"/>
    </location>
</feature>
<evidence type="ECO:0000256" key="2">
    <source>
        <dbReference type="ARBA" id="ARBA00010145"/>
    </source>
</evidence>
<dbReference type="RefSeq" id="WP_035552305.1">
    <property type="nucleotide sequence ID" value="NZ_AWFH01000023.1"/>
</dbReference>
<reference evidence="11 12" key="1">
    <citation type="journal article" date="2014" name="Antonie Van Leeuwenhoek">
        <title>Hyphomonas beringensis sp. nov. and Hyphomonas chukchiensis sp. nov., isolated from surface seawater of the Bering Sea and Chukchi Sea.</title>
        <authorList>
            <person name="Li C."/>
            <person name="Lai Q."/>
            <person name="Li G."/>
            <person name="Dong C."/>
            <person name="Wang J."/>
            <person name="Liao Y."/>
            <person name="Shao Z."/>
        </authorList>
    </citation>
    <scope>NUCLEOTIDE SEQUENCE [LARGE SCALE GENOMIC DNA]</scope>
    <source>
        <strain evidence="11 12">22II1-22F38</strain>
    </source>
</reference>
<evidence type="ECO:0000256" key="3">
    <source>
        <dbReference type="ARBA" id="ARBA00022448"/>
    </source>
</evidence>
<dbReference type="InterPro" id="IPR038770">
    <property type="entry name" value="Na+/solute_symporter_sf"/>
</dbReference>
<dbReference type="PANTHER" id="PTHR36838">
    <property type="entry name" value="AUXIN EFFLUX CARRIER FAMILY PROTEIN"/>
    <property type="match status" value="1"/>
</dbReference>
<keyword evidence="12" id="KW-1185">Reference proteome</keyword>
<feature type="transmembrane region" description="Helical" evidence="8">
    <location>
        <begin position="123"/>
        <end position="145"/>
    </location>
</feature>
<evidence type="ECO:0000256" key="5">
    <source>
        <dbReference type="ARBA" id="ARBA00022692"/>
    </source>
</evidence>
<keyword evidence="3" id="KW-0813">Transport</keyword>
<feature type="transmembrane region" description="Helical" evidence="8">
    <location>
        <begin position="6"/>
        <end position="26"/>
    </location>
</feature>
<evidence type="ECO:0000313" key="13">
    <source>
        <dbReference type="Proteomes" id="UP000259173"/>
    </source>
</evidence>
<dbReference type="eggNOG" id="COG0679">
    <property type="taxonomic scope" value="Bacteria"/>
</dbReference>
<dbReference type="STRING" id="1280948.HY36_05540"/>
<accession>A0A059DZL9</accession>
<evidence type="ECO:0000256" key="4">
    <source>
        <dbReference type="ARBA" id="ARBA00022475"/>
    </source>
</evidence>
<dbReference type="PATRIC" id="fig|1280948.3.peg.2163"/>
<dbReference type="Proteomes" id="UP000259173">
    <property type="component" value="Unassembled WGS sequence"/>
</dbReference>
<dbReference type="Proteomes" id="UP000024547">
    <property type="component" value="Unassembled WGS sequence"/>
</dbReference>
<dbReference type="Gene3D" id="1.20.1530.20">
    <property type="match status" value="1"/>
</dbReference>
<evidence type="ECO:0000313" key="9">
    <source>
        <dbReference type="EMBL" id="HAE93206.1"/>
    </source>
</evidence>
<evidence type="ECO:0000256" key="8">
    <source>
        <dbReference type="SAM" id="Phobius"/>
    </source>
</evidence>
<dbReference type="AlphaFoldDB" id="A0A059DZL9"/>
<gene>
    <name evidence="9" type="ORF">DCG65_01510</name>
    <name evidence="10" type="ORF">DD728_10120</name>
    <name evidence="11" type="ORF">HY36_05540</name>
</gene>
<keyword evidence="5 8" id="KW-0812">Transmembrane</keyword>
<proteinExistence type="inferred from homology"/>
<feature type="transmembrane region" description="Helical" evidence="8">
    <location>
        <begin position="166"/>
        <end position="187"/>
    </location>
</feature>
<dbReference type="InterPro" id="IPR004776">
    <property type="entry name" value="Mem_transp_PIN-like"/>
</dbReference>
<name>A0A059DZL9_9PROT</name>
<dbReference type="GeneID" id="92501183"/>
<keyword evidence="6 8" id="KW-1133">Transmembrane helix</keyword>
<evidence type="ECO:0000313" key="12">
    <source>
        <dbReference type="Proteomes" id="UP000024547"/>
    </source>
</evidence>
<evidence type="ECO:0000313" key="14">
    <source>
        <dbReference type="Proteomes" id="UP000263957"/>
    </source>
</evidence>
<dbReference type="GO" id="GO:0005886">
    <property type="term" value="C:plasma membrane"/>
    <property type="evidence" value="ECO:0007669"/>
    <property type="project" value="UniProtKB-SubCell"/>
</dbReference>
<comment type="caution">
    <text evidence="11">The sequence shown here is derived from an EMBL/GenBank/DDBJ whole genome shotgun (WGS) entry which is preliminary data.</text>
</comment>
<evidence type="ECO:0000313" key="10">
    <source>
        <dbReference type="EMBL" id="HBQ49223.1"/>
    </source>
</evidence>
<reference evidence="13 14" key="2">
    <citation type="journal article" date="2018" name="Nat. Biotechnol.">
        <title>A standardized bacterial taxonomy based on genome phylogeny substantially revises the tree of life.</title>
        <authorList>
            <person name="Parks D.H."/>
            <person name="Chuvochina M."/>
            <person name="Waite D.W."/>
            <person name="Rinke C."/>
            <person name="Skarshewski A."/>
            <person name="Chaumeil P.A."/>
            <person name="Hugenholtz P."/>
        </authorList>
    </citation>
    <scope>NUCLEOTIDE SEQUENCE [LARGE SCALE GENOMIC DNA]</scope>
    <source>
        <strain evidence="10">UBA10378</strain>
        <strain evidence="9">UBA8557</strain>
    </source>
</reference>
<keyword evidence="7 8" id="KW-0472">Membrane</keyword>
<protein>
    <submittedName>
        <fullName evidence="9">AEC family transporter</fullName>
    </submittedName>
</protein>